<accession>A0ABS8IQU8</accession>
<proteinExistence type="predicted"/>
<gene>
    <name evidence="2" type="primary">soxZ</name>
    <name evidence="2" type="ORF">LMJ30_08545</name>
</gene>
<dbReference type="Pfam" id="PF08770">
    <property type="entry name" value="SoxZ"/>
    <property type="match status" value="1"/>
</dbReference>
<evidence type="ECO:0000313" key="2">
    <source>
        <dbReference type="EMBL" id="MCC6071002.1"/>
    </source>
</evidence>
<evidence type="ECO:0000313" key="3">
    <source>
        <dbReference type="Proteomes" id="UP001198701"/>
    </source>
</evidence>
<comment type="caution">
    <text evidence="2">The sequence shown here is derived from an EMBL/GenBank/DDBJ whole genome shotgun (WGS) entry which is preliminary data.</text>
</comment>
<dbReference type="InterPro" id="IPR013783">
    <property type="entry name" value="Ig-like_fold"/>
</dbReference>
<organism evidence="2 3">
    <name type="scientific">Massilia agrisoli</name>
    <dbReference type="NCBI Taxonomy" id="2892444"/>
    <lineage>
        <taxon>Bacteria</taxon>
        <taxon>Pseudomonadati</taxon>
        <taxon>Pseudomonadota</taxon>
        <taxon>Betaproteobacteria</taxon>
        <taxon>Burkholderiales</taxon>
        <taxon>Oxalobacteraceae</taxon>
        <taxon>Telluria group</taxon>
        <taxon>Massilia</taxon>
    </lineage>
</organism>
<sequence length="103" mass="11093">MGNPMRIRANASGDTVEVKVLIRHDMETGQRKDAAGKAVPAHFIQTLVAKCNDKVVLDAEMGTSISKDPFLSFKFKGGAKGDKVTVSWTDNKGDSRTDEAVIA</sequence>
<dbReference type="RefSeq" id="WP_229431920.1">
    <property type="nucleotide sequence ID" value="NZ_JAJHPV010000012.1"/>
</dbReference>
<keyword evidence="3" id="KW-1185">Reference proteome</keyword>
<dbReference type="EMBL" id="JAJHPV010000012">
    <property type="protein sequence ID" value="MCC6071002.1"/>
    <property type="molecule type" value="Genomic_DNA"/>
</dbReference>
<dbReference type="InterPro" id="IPR014756">
    <property type="entry name" value="Ig_E-set"/>
</dbReference>
<reference evidence="2 3" key="1">
    <citation type="submission" date="2021-11" db="EMBL/GenBank/DDBJ databases">
        <authorList>
            <person name="Huq M.A."/>
        </authorList>
    </citation>
    <scope>NUCLEOTIDE SEQUENCE [LARGE SCALE GENOMIC DNA]</scope>
    <source>
        <strain evidence="2 3">MAHUQ-52</strain>
    </source>
</reference>
<evidence type="ECO:0000259" key="1">
    <source>
        <dbReference type="Pfam" id="PF08770"/>
    </source>
</evidence>
<dbReference type="Gene3D" id="2.60.40.10">
    <property type="entry name" value="Immunoglobulins"/>
    <property type="match status" value="1"/>
</dbReference>
<name>A0ABS8IQU8_9BURK</name>
<dbReference type="InterPro" id="IPR030995">
    <property type="entry name" value="SoxZ"/>
</dbReference>
<dbReference type="Proteomes" id="UP001198701">
    <property type="component" value="Unassembled WGS sequence"/>
</dbReference>
<protein>
    <submittedName>
        <fullName evidence="2">Thiosulfate oxidation carrier complex protein SoxZ</fullName>
    </submittedName>
</protein>
<dbReference type="SUPFAM" id="SSF81296">
    <property type="entry name" value="E set domains"/>
    <property type="match status" value="1"/>
</dbReference>
<dbReference type="NCBIfam" id="TIGR04490">
    <property type="entry name" value="SoxZ_true"/>
    <property type="match status" value="1"/>
</dbReference>
<dbReference type="InterPro" id="IPR014880">
    <property type="entry name" value="SoxZ_dom"/>
</dbReference>
<feature type="domain" description="Sulphur oxidation protein SoxZ" evidence="1">
    <location>
        <begin position="7"/>
        <end position="100"/>
    </location>
</feature>